<organism evidence="4 5">
    <name type="scientific">Trapa natans</name>
    <name type="common">Water chestnut</name>
    <dbReference type="NCBI Taxonomy" id="22666"/>
    <lineage>
        <taxon>Eukaryota</taxon>
        <taxon>Viridiplantae</taxon>
        <taxon>Streptophyta</taxon>
        <taxon>Embryophyta</taxon>
        <taxon>Tracheophyta</taxon>
        <taxon>Spermatophyta</taxon>
        <taxon>Magnoliopsida</taxon>
        <taxon>eudicotyledons</taxon>
        <taxon>Gunneridae</taxon>
        <taxon>Pentapetalae</taxon>
        <taxon>rosids</taxon>
        <taxon>malvids</taxon>
        <taxon>Myrtales</taxon>
        <taxon>Lythraceae</taxon>
        <taxon>Trapa</taxon>
    </lineage>
</organism>
<dbReference type="EMBL" id="JAXQNO010000008">
    <property type="protein sequence ID" value="KAK4792432.1"/>
    <property type="molecule type" value="Genomic_DNA"/>
</dbReference>
<dbReference type="PANTHER" id="PTHR23216:SF1">
    <property type="entry name" value="NUCLEOLAR AND COILED-BODY PHOSPHOPROTEIN 1"/>
    <property type="match status" value="1"/>
</dbReference>
<dbReference type="Proteomes" id="UP001346149">
    <property type="component" value="Unassembled WGS sequence"/>
</dbReference>
<evidence type="ECO:0008006" key="6">
    <source>
        <dbReference type="Google" id="ProtNLM"/>
    </source>
</evidence>
<dbReference type="SMART" id="SM00667">
    <property type="entry name" value="LisH"/>
    <property type="match status" value="1"/>
</dbReference>
<evidence type="ECO:0000259" key="3">
    <source>
        <dbReference type="Pfam" id="PF24951"/>
    </source>
</evidence>
<feature type="compositionally biased region" description="Basic and acidic residues" evidence="1">
    <location>
        <begin position="217"/>
        <end position="230"/>
    </location>
</feature>
<evidence type="ECO:0000313" key="4">
    <source>
        <dbReference type="EMBL" id="KAK4792432.1"/>
    </source>
</evidence>
<name>A0AAN7LU39_TRANT</name>
<reference evidence="4 5" key="1">
    <citation type="journal article" date="2023" name="Hortic Res">
        <title>Pangenome of water caltrop reveals structural variations and asymmetric subgenome divergence after allopolyploidization.</title>
        <authorList>
            <person name="Zhang X."/>
            <person name="Chen Y."/>
            <person name="Wang L."/>
            <person name="Yuan Y."/>
            <person name="Fang M."/>
            <person name="Shi L."/>
            <person name="Lu R."/>
            <person name="Comes H.P."/>
            <person name="Ma Y."/>
            <person name="Chen Y."/>
            <person name="Huang G."/>
            <person name="Zhou Y."/>
            <person name="Zheng Z."/>
            <person name="Qiu Y."/>
        </authorList>
    </citation>
    <scope>NUCLEOTIDE SEQUENCE [LARGE SCALE GENOMIC DNA]</scope>
    <source>
        <strain evidence="4">F231</strain>
    </source>
</reference>
<feature type="domain" description="Srp40 C-terminal" evidence="2">
    <location>
        <begin position="477"/>
        <end position="549"/>
    </location>
</feature>
<keyword evidence="5" id="KW-1185">Reference proteome</keyword>
<dbReference type="PANTHER" id="PTHR23216">
    <property type="entry name" value="NUCLEOLAR AND COILED-BODY PHOSPHOPROTEIN 1"/>
    <property type="match status" value="1"/>
</dbReference>
<feature type="compositionally biased region" description="Polar residues" evidence="1">
    <location>
        <begin position="357"/>
        <end position="368"/>
    </location>
</feature>
<proteinExistence type="predicted"/>
<dbReference type="Pfam" id="PF05022">
    <property type="entry name" value="SRP40_C"/>
    <property type="match status" value="1"/>
</dbReference>
<evidence type="ECO:0000256" key="1">
    <source>
        <dbReference type="SAM" id="MobiDB-lite"/>
    </source>
</evidence>
<sequence length="555" mass="62507">MGHDHYRDYGLMSKVHCHQDEDEDDGTITCGQGQEQGHKTGQEWAVSAQYNSSFASRGDRPFMLRTEANGHDLPYITARCLLPSRSCPSVGFGFPLLLQLHMPKTLARCSTALNPGLVTFTPRQVLLAKMTASKHSALDKEGKAILLLSIAQYLQKNGFSKTLKKFKDEAQIEEDGWKDSKLDLEEICLKFLDTRINISTCSNGLDQDGKKKKSKKKSENGNDKEVKAENDSVTLSKESQEFQSEKSKEPGSDASRELQHNQVDKKRKEKKRDHISVSVSFTEEENQQIETIPEQANILKSENLKTSKSKNDASSEVEKKSRDKKTKKSKSTSNEVANDVEERQDLENSKSMMDIKQNGSGEETINSDINKKVKRQKRKRLESEGNDNQPVEKEPVEKLKCRRKENQETMASEQKSEVKASQNDEVNLLKSQMTTSKHQNGNESACIDKTAEKSASGKDMKRCNGSAEPQSTTTKAFQRIKADEVEFADERLKDNSYWAKGGAEIGYGAKAQEVLGQVRGKDFRHEKTKKKRGSYRGGQIDLQTHSVKFNYSDDE</sequence>
<feature type="compositionally biased region" description="Basic and acidic residues" evidence="1">
    <location>
        <begin position="449"/>
        <end position="462"/>
    </location>
</feature>
<dbReference type="InterPro" id="IPR056795">
    <property type="entry name" value="PAC1-like_LisH-like_dom"/>
</dbReference>
<dbReference type="GO" id="GO:0005730">
    <property type="term" value="C:nucleolus"/>
    <property type="evidence" value="ECO:0007669"/>
    <property type="project" value="InterPro"/>
</dbReference>
<accession>A0AAN7LU39</accession>
<feature type="compositionally biased region" description="Basic and acidic residues" evidence="1">
    <location>
        <begin position="238"/>
        <end position="266"/>
    </location>
</feature>
<evidence type="ECO:0000259" key="2">
    <source>
        <dbReference type="Pfam" id="PF05022"/>
    </source>
</evidence>
<comment type="caution">
    <text evidence="4">The sequence shown here is derived from an EMBL/GenBank/DDBJ whole genome shotgun (WGS) entry which is preliminary data.</text>
</comment>
<gene>
    <name evidence="4" type="ORF">SAY86_022867</name>
</gene>
<feature type="compositionally biased region" description="Basic and acidic residues" evidence="1">
    <location>
        <begin position="302"/>
        <end position="321"/>
    </location>
</feature>
<dbReference type="PROSITE" id="PS50896">
    <property type="entry name" value="LISH"/>
    <property type="match status" value="1"/>
</dbReference>
<dbReference type="InterPro" id="IPR006594">
    <property type="entry name" value="LisH"/>
</dbReference>
<feature type="compositionally biased region" description="Polar residues" evidence="1">
    <location>
        <begin position="408"/>
        <end position="443"/>
    </location>
</feature>
<feature type="region of interest" description="Disordered" evidence="1">
    <location>
        <begin position="203"/>
        <end position="475"/>
    </location>
</feature>
<feature type="compositionally biased region" description="Basic and acidic residues" evidence="1">
    <location>
        <begin position="390"/>
        <end position="407"/>
    </location>
</feature>
<dbReference type="InterPro" id="IPR039191">
    <property type="entry name" value="Nopp140-like"/>
</dbReference>
<feature type="domain" description="PAC1-like LisH-like dimerisation" evidence="3">
    <location>
        <begin position="149"/>
        <end position="175"/>
    </location>
</feature>
<dbReference type="AlphaFoldDB" id="A0AAN7LU39"/>
<dbReference type="InterPro" id="IPR007718">
    <property type="entry name" value="Srp40_C"/>
</dbReference>
<dbReference type="Pfam" id="PF24951">
    <property type="entry name" value="LisH_PAC1"/>
    <property type="match status" value="1"/>
</dbReference>
<protein>
    <recommendedName>
        <fullName evidence="6">LisH domain-containing protein</fullName>
    </recommendedName>
</protein>
<evidence type="ECO:0000313" key="5">
    <source>
        <dbReference type="Proteomes" id="UP001346149"/>
    </source>
</evidence>